<reference evidence="7" key="2">
    <citation type="submission" date="2015-10" db="EMBL/GenBank/DDBJ databases">
        <title>Improved Draft Genome Sequence of Clostridium pasteurianum Strain ATCC 6013 (DSM 525) Using a Hybrid Next-Generation Sequencing Approach.</title>
        <authorList>
            <person name="Pyne M.E."/>
            <person name="Utturkar S.M."/>
            <person name="Brown S.D."/>
            <person name="Moo-Young M."/>
            <person name="Chung D.A."/>
            <person name="Chou P.C."/>
        </authorList>
    </citation>
    <scope>NUCLEOTIDE SEQUENCE</scope>
    <source>
        <strain evidence="7">ATCC 6013</strain>
    </source>
</reference>
<dbReference type="GO" id="GO:0009236">
    <property type="term" value="P:cobalamin biosynthetic process"/>
    <property type="evidence" value="ECO:0007669"/>
    <property type="project" value="UniProtKB-UniPathway"/>
</dbReference>
<keyword evidence="9" id="KW-1185">Reference proteome</keyword>
<reference evidence="6 9" key="1">
    <citation type="journal article" date="2015" name="Genome Announc.">
        <title>Complete Genome Sequence of the Nitrogen-Fixing and Solvent-Producing Clostridium pasteurianum DSM 525.</title>
        <authorList>
            <person name="Poehlein A."/>
            <person name="Grosse-Honebrink A."/>
            <person name="Zhang Y."/>
            <person name="Minton N.P."/>
            <person name="Daniel R."/>
        </authorList>
    </citation>
    <scope>NUCLEOTIDE SEQUENCE [LARGE SCALE GENOMIC DNA]</scope>
    <source>
        <strain evidence="6">DSM 525</strain>
        <strain evidence="9">DSM 525 / ATCC 6013</strain>
    </source>
</reference>
<dbReference type="PANTHER" id="PTHR43588">
    <property type="entry name" value="COBALT-PRECORRIN-8 METHYLMUTASE"/>
    <property type="match status" value="1"/>
</dbReference>
<dbReference type="PATRIC" id="fig|1262449.7.peg.1282"/>
<dbReference type="Proteomes" id="UP000030905">
    <property type="component" value="Chromosome"/>
</dbReference>
<gene>
    <name evidence="6" type="primary">cbiC</name>
    <name evidence="6" type="ORF">CLPA_c12600</name>
    <name evidence="7" type="ORF">CP6013_01893</name>
</gene>
<evidence type="ECO:0000256" key="2">
    <source>
        <dbReference type="ARBA" id="ARBA00009774"/>
    </source>
</evidence>
<dbReference type="InterPro" id="IPR003722">
    <property type="entry name" value="Cbl_synth_CobH/CbiC"/>
</dbReference>
<dbReference type="Proteomes" id="UP000028042">
    <property type="component" value="Unassembled WGS sequence"/>
</dbReference>
<accession>A0A0H3J8H0</accession>
<dbReference type="PANTHER" id="PTHR43588:SF1">
    <property type="entry name" value="COBALT-PRECORRIN-8 METHYLMUTASE"/>
    <property type="match status" value="1"/>
</dbReference>
<dbReference type="EC" id="5.4.1.-" evidence="6"/>
<keyword evidence="4 6" id="KW-0413">Isomerase</keyword>
<dbReference type="eggNOG" id="COG2082">
    <property type="taxonomic scope" value="Bacteria"/>
</dbReference>
<evidence type="ECO:0000313" key="9">
    <source>
        <dbReference type="Proteomes" id="UP000030905"/>
    </source>
</evidence>
<comment type="pathway">
    <text evidence="1">Cofactor biosynthesis; adenosylcobalamin biosynthesis.</text>
</comment>
<evidence type="ECO:0000256" key="1">
    <source>
        <dbReference type="ARBA" id="ARBA00004953"/>
    </source>
</evidence>
<feature type="domain" description="Cobalamin biosynthesis precorrin-8X methylmutase CobH/CbiC" evidence="5">
    <location>
        <begin position="22"/>
        <end position="216"/>
    </location>
</feature>
<dbReference type="Pfam" id="PF02570">
    <property type="entry name" value="CbiC"/>
    <property type="match status" value="1"/>
</dbReference>
<sequence length="221" mass="24892">MSFDIYCDSLKMFMDYIKMPMDIEKRSFEIIGEEMGEHNFSQRELSIVKRVIHTTADFEYKDLMYIRENAINSALELLKEGVTIYTDTNMALSGINKKAIKELNCKVECFVSREDVAEEAKERKVTRSMAAVEKAVEEGVQFFVFGNAPTALYRLKELIVEGKADARFIVGAPIGFVGAADSKIEIEKLDLPMITIRGRKGGSSVAAAIVNSLMYMLIERS</sequence>
<dbReference type="UniPathway" id="UPA00148"/>
<dbReference type="GO" id="GO:0016993">
    <property type="term" value="F:precorrin-8X methylmutase activity"/>
    <property type="evidence" value="ECO:0007669"/>
    <property type="project" value="InterPro"/>
</dbReference>
<keyword evidence="3" id="KW-0169">Cobalamin biosynthesis</keyword>
<dbReference type="Gene3D" id="3.40.50.10230">
    <property type="entry name" value="Cobalamin biosynthesis CobH/CbiC, precorrin-8X methylmutase"/>
    <property type="match status" value="1"/>
</dbReference>
<evidence type="ECO:0000313" key="7">
    <source>
        <dbReference type="EMBL" id="KRU12645.1"/>
    </source>
</evidence>
<protein>
    <submittedName>
        <fullName evidence="6">Cobalt-precorrin-8X methylmutase</fullName>
        <ecNumber evidence="6">5.4.1.-</ecNumber>
    </submittedName>
    <submittedName>
        <fullName evidence="7">Precorrin-8X methylmutase CbiC/CobH</fullName>
    </submittedName>
</protein>
<evidence type="ECO:0000256" key="3">
    <source>
        <dbReference type="ARBA" id="ARBA00022573"/>
    </source>
</evidence>
<organism evidence="6 9">
    <name type="scientific">Clostridium pasteurianum DSM 525 = ATCC 6013</name>
    <dbReference type="NCBI Taxonomy" id="1262449"/>
    <lineage>
        <taxon>Bacteria</taxon>
        <taxon>Bacillati</taxon>
        <taxon>Bacillota</taxon>
        <taxon>Clostridia</taxon>
        <taxon>Eubacteriales</taxon>
        <taxon>Clostridiaceae</taxon>
        <taxon>Clostridium</taxon>
    </lineage>
</organism>
<dbReference type="InterPro" id="IPR036588">
    <property type="entry name" value="CobH/CbiC_sf"/>
</dbReference>
<evidence type="ECO:0000256" key="4">
    <source>
        <dbReference type="ARBA" id="ARBA00023235"/>
    </source>
</evidence>
<evidence type="ECO:0000259" key="5">
    <source>
        <dbReference type="Pfam" id="PF02570"/>
    </source>
</evidence>
<comment type="similarity">
    <text evidence="2">Belongs to the CobH/CbiC family.</text>
</comment>
<dbReference type="KEGG" id="cpat:CLPA_c12600"/>
<reference evidence="7 8" key="3">
    <citation type="journal article" name="Genome Announc.">
        <title>Improved Draft Genome Sequence of Clostridium pasteurianum Strain ATCC 6013 (DSM 525) Using a Hybrid Next-Generation Sequencing Approach.</title>
        <authorList>
            <person name="Pyne M.E."/>
            <person name="Utturkar S."/>
            <person name="Brown S.D."/>
            <person name="Moo-Young M."/>
            <person name="Chung D.A."/>
            <person name="Chou C.P."/>
        </authorList>
    </citation>
    <scope>NUCLEOTIDE SEQUENCE [LARGE SCALE GENOMIC DNA]</scope>
    <source>
        <strain evidence="7 8">ATCC 6013</strain>
    </source>
</reference>
<evidence type="ECO:0000313" key="6">
    <source>
        <dbReference type="EMBL" id="AJA51348.1"/>
    </source>
</evidence>
<dbReference type="EMBL" id="CP009268">
    <property type="protein sequence ID" value="AJA51348.1"/>
    <property type="molecule type" value="Genomic_DNA"/>
</dbReference>
<dbReference type="KEGG" id="cpae:CPAST_c12600"/>
<dbReference type="EMBL" id="JPGY02000001">
    <property type="protein sequence ID" value="KRU12645.1"/>
    <property type="molecule type" value="Genomic_DNA"/>
</dbReference>
<name>A0A0H3J8H0_CLOPA</name>
<proteinExistence type="inferred from homology"/>
<dbReference type="AlphaFoldDB" id="A0A0H3J8H0"/>
<dbReference type="NCBIfam" id="NF004057">
    <property type="entry name" value="PRK05575.1"/>
    <property type="match status" value="1"/>
</dbReference>
<dbReference type="SUPFAM" id="SSF63965">
    <property type="entry name" value="Precorrin-8X methylmutase CbiC/CobH"/>
    <property type="match status" value="1"/>
</dbReference>
<evidence type="ECO:0000313" key="8">
    <source>
        <dbReference type="Proteomes" id="UP000028042"/>
    </source>
</evidence>